<evidence type="ECO:0000256" key="1">
    <source>
        <dbReference type="SAM" id="MobiDB-lite"/>
    </source>
</evidence>
<evidence type="ECO:0000313" key="2">
    <source>
        <dbReference type="EMBL" id="OOF34094.1"/>
    </source>
</evidence>
<keyword evidence="3" id="KW-1185">Reference proteome</keyword>
<sequence length="59" mass="6490">MGILDGLLGGKSESSDQRHGVIDYGKNKNAGGHDHRTNRGNDRTPSQKSGDEKRRKDKN</sequence>
<feature type="compositionally biased region" description="Basic and acidic residues" evidence="1">
    <location>
        <begin position="49"/>
        <end position="59"/>
    </location>
</feature>
<accession>A0ABX3KRD4</accession>
<gene>
    <name evidence="2" type="ORF">BZJ21_07095</name>
</gene>
<comment type="caution">
    <text evidence="2">The sequence shown here is derived from an EMBL/GenBank/DDBJ whole genome shotgun (WGS) entry which is preliminary data.</text>
</comment>
<feature type="region of interest" description="Disordered" evidence="1">
    <location>
        <begin position="1"/>
        <end position="59"/>
    </location>
</feature>
<protein>
    <recommendedName>
        <fullName evidence="4">Stress-induced protein</fullName>
    </recommendedName>
</protein>
<proteinExistence type="predicted"/>
<name>A0ABX3KRD4_SALCS</name>
<feature type="compositionally biased region" description="Basic and acidic residues" evidence="1">
    <location>
        <begin position="31"/>
        <end position="42"/>
    </location>
</feature>
<evidence type="ECO:0008006" key="4">
    <source>
        <dbReference type="Google" id="ProtNLM"/>
    </source>
</evidence>
<organism evidence="2 3">
    <name type="scientific">Salinivibrio costicola subsp. alcaliphilus</name>
    <dbReference type="NCBI Taxonomy" id="272773"/>
    <lineage>
        <taxon>Bacteria</taxon>
        <taxon>Pseudomonadati</taxon>
        <taxon>Pseudomonadota</taxon>
        <taxon>Gammaproteobacteria</taxon>
        <taxon>Vibrionales</taxon>
        <taxon>Vibrionaceae</taxon>
        <taxon>Salinivibrio</taxon>
    </lineage>
</organism>
<dbReference type="Proteomes" id="UP000189431">
    <property type="component" value="Unassembled WGS sequence"/>
</dbReference>
<evidence type="ECO:0000313" key="3">
    <source>
        <dbReference type="Proteomes" id="UP000189431"/>
    </source>
</evidence>
<dbReference type="EMBL" id="MUFR01000016">
    <property type="protein sequence ID" value="OOF34094.1"/>
    <property type="molecule type" value="Genomic_DNA"/>
</dbReference>
<reference evidence="3" key="1">
    <citation type="submission" date="2017-01" db="EMBL/GenBank/DDBJ databases">
        <title>Draft genome of the species Salinivibrio costicola subsp. alcaliphilus.</title>
        <authorList>
            <person name="Lopez-Hermoso C."/>
            <person name="De La Haba R."/>
            <person name="Sanchez-Porro C."/>
            <person name="Ventosa A."/>
        </authorList>
    </citation>
    <scope>NUCLEOTIDE SEQUENCE [LARGE SCALE GENOMIC DNA]</scope>
    <source>
        <strain evidence="3">CBH448</strain>
    </source>
</reference>